<dbReference type="PANTHER" id="PTHR45698:SF1">
    <property type="entry name" value="TRACE AMINE-ASSOCIATED RECEPTOR 13C-LIKE"/>
    <property type="match status" value="1"/>
</dbReference>
<feature type="transmembrane region" description="Helical" evidence="6">
    <location>
        <begin position="109"/>
        <end position="127"/>
    </location>
</feature>
<dbReference type="CDD" id="cd00637">
    <property type="entry name" value="7tm_classA_rhodopsin-like"/>
    <property type="match status" value="1"/>
</dbReference>
<comment type="similarity">
    <text evidence="5">Belongs to the G-protein coupled receptor 1 family.</text>
</comment>
<evidence type="ECO:0000256" key="5">
    <source>
        <dbReference type="RuleBase" id="RU000688"/>
    </source>
</evidence>
<dbReference type="GO" id="GO:0004930">
    <property type="term" value="F:G protein-coupled receptor activity"/>
    <property type="evidence" value="ECO:0007669"/>
    <property type="project" value="UniProtKB-KW"/>
</dbReference>
<keyword evidence="3 6" id="KW-1133">Transmembrane helix</keyword>
<dbReference type="Gene3D" id="1.20.1070.10">
    <property type="entry name" value="Rhodopsin 7-helix transmembrane proteins"/>
    <property type="match status" value="1"/>
</dbReference>
<dbReference type="OrthoDB" id="10042731at2759"/>
<proteinExistence type="inferred from homology"/>
<feature type="transmembrane region" description="Helical" evidence="6">
    <location>
        <begin position="320"/>
        <end position="341"/>
    </location>
</feature>
<comment type="subcellular location">
    <subcellularLocation>
        <location evidence="1">Membrane</location>
    </subcellularLocation>
</comment>
<sequence>MEIFTTSSTAISGNQPNQQGTFLDDVIQVLHLVFGILGLLGNGLVLVVIARVRSLRTITNLFIAVQSVIDFLTAVCLLLSMYNRPVYVFSDWEVNIWTLFVCHFWQSDYVFWSLMGTSTANLIVLTLERWIAVVFPIIYRNRVTWKRASAFVVLPWVWGFVCQLYQPILYHFENGVCFLRFPVGLRRNILGCFVFFVKLVLPVLIMSVAYISILHRIKPQLLKVGVTTRRTQSTGMTTDCTDSTRTNCVVTDPALAPSSAAGTSMVRGSFRPIHQKDRVRLNILKTLFLVTIVFFVCWAPAMVQFMILNLGGSVHPRGTIYRLLANLVFVNIWINPVIYAFKYRKFQEGLKKTICIK</sequence>
<reference evidence="8" key="1">
    <citation type="submission" date="2021-10" db="EMBL/GenBank/DDBJ databases">
        <title>Tropical sea cucumber genome reveals ecological adaptation and Cuvierian tubules defense mechanism.</title>
        <authorList>
            <person name="Chen T."/>
        </authorList>
    </citation>
    <scope>NUCLEOTIDE SEQUENCE</scope>
    <source>
        <strain evidence="8">Nanhai2018</strain>
        <tissue evidence="8">Muscle</tissue>
    </source>
</reference>
<keyword evidence="5" id="KW-0807">Transducer</keyword>
<dbReference type="InterPro" id="IPR017452">
    <property type="entry name" value="GPCR_Rhodpsn_7TM"/>
</dbReference>
<feature type="transmembrane region" description="Helical" evidence="6">
    <location>
        <begin position="148"/>
        <end position="168"/>
    </location>
</feature>
<comment type="caution">
    <text evidence="8">The sequence shown here is derived from an EMBL/GenBank/DDBJ whole genome shotgun (WGS) entry which is preliminary data.</text>
</comment>
<dbReference type="GO" id="GO:0016020">
    <property type="term" value="C:membrane"/>
    <property type="evidence" value="ECO:0007669"/>
    <property type="project" value="UniProtKB-SubCell"/>
</dbReference>
<gene>
    <name evidence="8" type="ORF">HOLleu_08752</name>
</gene>
<dbReference type="PROSITE" id="PS00237">
    <property type="entry name" value="G_PROTEIN_RECEP_F1_1"/>
    <property type="match status" value="1"/>
</dbReference>
<dbReference type="PRINTS" id="PR00237">
    <property type="entry name" value="GPCRRHODOPSN"/>
</dbReference>
<evidence type="ECO:0000256" key="2">
    <source>
        <dbReference type="ARBA" id="ARBA00022692"/>
    </source>
</evidence>
<keyword evidence="5 8" id="KW-0675">Receptor</keyword>
<feature type="transmembrane region" description="Helical" evidence="6">
    <location>
        <begin position="286"/>
        <end position="308"/>
    </location>
</feature>
<evidence type="ECO:0000256" key="6">
    <source>
        <dbReference type="SAM" id="Phobius"/>
    </source>
</evidence>
<dbReference type="PROSITE" id="PS50262">
    <property type="entry name" value="G_PROTEIN_RECEP_F1_2"/>
    <property type="match status" value="1"/>
</dbReference>
<feature type="transmembrane region" description="Helical" evidence="6">
    <location>
        <begin position="188"/>
        <end position="213"/>
    </location>
</feature>
<name>A0A9Q1CI05_HOLLE</name>
<dbReference type="Proteomes" id="UP001152320">
    <property type="component" value="Chromosome 3"/>
</dbReference>
<dbReference type="InterPro" id="IPR000276">
    <property type="entry name" value="GPCR_Rhodpsn"/>
</dbReference>
<keyword evidence="9" id="KW-1185">Reference proteome</keyword>
<accession>A0A9Q1CI05</accession>
<evidence type="ECO:0000313" key="8">
    <source>
        <dbReference type="EMBL" id="KAJ8045697.1"/>
    </source>
</evidence>
<feature type="domain" description="G-protein coupled receptors family 1 profile" evidence="7">
    <location>
        <begin position="41"/>
        <end position="339"/>
    </location>
</feature>
<dbReference type="EMBL" id="JAIZAY010000003">
    <property type="protein sequence ID" value="KAJ8045697.1"/>
    <property type="molecule type" value="Genomic_DNA"/>
</dbReference>
<feature type="transmembrane region" description="Helical" evidence="6">
    <location>
        <begin position="26"/>
        <end position="49"/>
    </location>
</feature>
<organism evidence="8 9">
    <name type="scientific">Holothuria leucospilota</name>
    <name type="common">Black long sea cucumber</name>
    <name type="synonym">Mertensiothuria leucospilota</name>
    <dbReference type="NCBI Taxonomy" id="206669"/>
    <lineage>
        <taxon>Eukaryota</taxon>
        <taxon>Metazoa</taxon>
        <taxon>Echinodermata</taxon>
        <taxon>Eleutherozoa</taxon>
        <taxon>Echinozoa</taxon>
        <taxon>Holothuroidea</taxon>
        <taxon>Aspidochirotacea</taxon>
        <taxon>Aspidochirotida</taxon>
        <taxon>Holothuriidae</taxon>
        <taxon>Holothuria</taxon>
    </lineage>
</organism>
<keyword evidence="2 5" id="KW-0812">Transmembrane</keyword>
<keyword evidence="4 6" id="KW-0472">Membrane</keyword>
<dbReference type="AlphaFoldDB" id="A0A9Q1CI05"/>
<keyword evidence="5" id="KW-0297">G-protein coupled receptor</keyword>
<evidence type="ECO:0000256" key="4">
    <source>
        <dbReference type="ARBA" id="ARBA00023136"/>
    </source>
</evidence>
<evidence type="ECO:0000256" key="1">
    <source>
        <dbReference type="ARBA" id="ARBA00004370"/>
    </source>
</evidence>
<dbReference type="PANTHER" id="PTHR45698">
    <property type="entry name" value="TRACE AMINE-ASSOCIATED RECEPTOR 19N-RELATED"/>
    <property type="match status" value="1"/>
</dbReference>
<evidence type="ECO:0000259" key="7">
    <source>
        <dbReference type="PROSITE" id="PS50262"/>
    </source>
</evidence>
<dbReference type="SMART" id="SM01381">
    <property type="entry name" value="7TM_GPCR_Srsx"/>
    <property type="match status" value="1"/>
</dbReference>
<evidence type="ECO:0000256" key="3">
    <source>
        <dbReference type="ARBA" id="ARBA00022989"/>
    </source>
</evidence>
<protein>
    <submittedName>
        <fullName evidence="8">Cholecystokinin receptor type A</fullName>
    </submittedName>
</protein>
<feature type="transmembrane region" description="Helical" evidence="6">
    <location>
        <begin position="61"/>
        <end position="82"/>
    </location>
</feature>
<dbReference type="SUPFAM" id="SSF81321">
    <property type="entry name" value="Family A G protein-coupled receptor-like"/>
    <property type="match status" value="1"/>
</dbReference>
<dbReference type="Pfam" id="PF00001">
    <property type="entry name" value="7tm_1"/>
    <property type="match status" value="1"/>
</dbReference>
<evidence type="ECO:0000313" key="9">
    <source>
        <dbReference type="Proteomes" id="UP001152320"/>
    </source>
</evidence>